<dbReference type="PANTHER" id="PTHR45663">
    <property type="entry name" value="GEO12009P1"/>
    <property type="match status" value="1"/>
</dbReference>
<dbReference type="Gene3D" id="1.25.40.10">
    <property type="entry name" value="Tetratricopeptide repeat domain"/>
    <property type="match status" value="2"/>
</dbReference>
<dbReference type="GO" id="GO:0006950">
    <property type="term" value="P:response to stress"/>
    <property type="evidence" value="ECO:0007669"/>
    <property type="project" value="UniProtKB-ARBA"/>
</dbReference>
<dbReference type="STRING" id="1445510.YC6258_04588"/>
<organism evidence="8 9">
    <name type="scientific">Gynuella sunshinyii YC6258</name>
    <dbReference type="NCBI Taxonomy" id="1445510"/>
    <lineage>
        <taxon>Bacteria</taxon>
        <taxon>Pseudomonadati</taxon>
        <taxon>Pseudomonadota</taxon>
        <taxon>Gammaproteobacteria</taxon>
        <taxon>Oceanospirillales</taxon>
        <taxon>Saccharospirillaceae</taxon>
        <taxon>Gynuella</taxon>
    </lineage>
</organism>
<dbReference type="RefSeq" id="WP_044618598.1">
    <property type="nucleotide sequence ID" value="NZ_CP007142.1"/>
</dbReference>
<evidence type="ECO:0000313" key="8">
    <source>
        <dbReference type="EMBL" id="AJQ96620.1"/>
    </source>
</evidence>
<evidence type="ECO:0000256" key="2">
    <source>
        <dbReference type="ARBA" id="ARBA00022448"/>
    </source>
</evidence>
<dbReference type="Proteomes" id="UP000032266">
    <property type="component" value="Chromosome"/>
</dbReference>
<keyword evidence="9" id="KW-1185">Reference proteome</keyword>
<dbReference type="InterPro" id="IPR011990">
    <property type="entry name" value="TPR-like_helical_dom_sf"/>
</dbReference>
<dbReference type="SUPFAM" id="SSF52833">
    <property type="entry name" value="Thioredoxin-like"/>
    <property type="match status" value="1"/>
</dbReference>
<evidence type="ECO:0000256" key="4">
    <source>
        <dbReference type="ARBA" id="ARBA00023157"/>
    </source>
</evidence>
<dbReference type="Pfam" id="PF14561">
    <property type="entry name" value="TPR_20"/>
    <property type="match status" value="1"/>
</dbReference>
<dbReference type="AlphaFoldDB" id="A0A0C5VB98"/>
<protein>
    <recommendedName>
        <fullName evidence="6">Thioredoxin</fullName>
    </recommendedName>
</protein>
<dbReference type="HOGENOM" id="CLU_046120_1_0_6"/>
<dbReference type="SUPFAM" id="SSF48452">
    <property type="entry name" value="TPR-like"/>
    <property type="match status" value="1"/>
</dbReference>
<sequence length="284" mass="32337">MNEHVTHLTGENIQQILGEESFERPVLVDFWADWCAPCKALMPVLERLAAEYGGQFLLAKLDTEAEPQLAAQFGVRNLPTVALFKDGQGVDAFSGALPESEVRQFLDRHLPKVWDEDVNLAKNLMAEENYLEALPLLKSAYEMSGHEAGIERLLIEVYIRTKRLEEGRALLEAIPFQFQDDDFRRLQGLLDLAEKASETPEIKELQDKLDSDPDNQDLKYELALQYHSDGRIREALEHLYQVLLKNKGFRDGAARTSMVEIIQSLGKGDSLAVEYQRKLFTLLY</sequence>
<comment type="similarity">
    <text evidence="1">Belongs to the thioredoxin family.</text>
</comment>
<dbReference type="PANTHER" id="PTHR45663:SF11">
    <property type="entry name" value="GEO12009P1"/>
    <property type="match status" value="1"/>
</dbReference>
<dbReference type="FunFam" id="3.40.30.10:FF:000001">
    <property type="entry name" value="Thioredoxin"/>
    <property type="match status" value="1"/>
</dbReference>
<accession>A0A0C5VB98</accession>
<dbReference type="InterPro" id="IPR036249">
    <property type="entry name" value="Thioredoxin-like_sf"/>
</dbReference>
<dbReference type="Pfam" id="PF00085">
    <property type="entry name" value="Thioredoxin"/>
    <property type="match status" value="1"/>
</dbReference>
<keyword evidence="4" id="KW-1015">Disulfide bond</keyword>
<dbReference type="EMBL" id="CP007142">
    <property type="protein sequence ID" value="AJQ96620.1"/>
    <property type="molecule type" value="Genomic_DNA"/>
</dbReference>
<proteinExistence type="inferred from homology"/>
<evidence type="ECO:0000313" key="9">
    <source>
        <dbReference type="Proteomes" id="UP000032266"/>
    </source>
</evidence>
<evidence type="ECO:0000259" key="7">
    <source>
        <dbReference type="PROSITE" id="PS51352"/>
    </source>
</evidence>
<dbReference type="GO" id="GO:0015035">
    <property type="term" value="F:protein-disulfide reductase activity"/>
    <property type="evidence" value="ECO:0007669"/>
    <property type="project" value="UniProtKB-UniRule"/>
</dbReference>
<feature type="domain" description="Thioredoxin" evidence="7">
    <location>
        <begin position="1"/>
        <end position="111"/>
    </location>
</feature>
<dbReference type="PATRIC" id="fig|1445510.3.peg.4551"/>
<evidence type="ECO:0000256" key="1">
    <source>
        <dbReference type="ARBA" id="ARBA00008987"/>
    </source>
</evidence>
<keyword evidence="5" id="KW-0676">Redox-active center</keyword>
<evidence type="ECO:0000256" key="3">
    <source>
        <dbReference type="ARBA" id="ARBA00022982"/>
    </source>
</evidence>
<dbReference type="NCBIfam" id="TIGR01068">
    <property type="entry name" value="thioredoxin"/>
    <property type="match status" value="1"/>
</dbReference>
<dbReference type="Pfam" id="PF14559">
    <property type="entry name" value="TPR_19"/>
    <property type="match status" value="1"/>
</dbReference>
<keyword evidence="3" id="KW-0249">Electron transport</keyword>
<dbReference type="PROSITE" id="PS51352">
    <property type="entry name" value="THIOREDOXIN_2"/>
    <property type="match status" value="1"/>
</dbReference>
<dbReference type="KEGG" id="gsn:YC6258_04588"/>
<reference evidence="8 9" key="1">
    <citation type="submission" date="2014-01" db="EMBL/GenBank/DDBJ databases">
        <title>Full genme sequencing of cellulolytic bacterium Gynuella sunshinyii YC6258T gen. nov., sp. nov.</title>
        <authorList>
            <person name="Khan H."/>
            <person name="Chung E.J."/>
            <person name="Chung Y.R."/>
        </authorList>
    </citation>
    <scope>NUCLEOTIDE SEQUENCE [LARGE SCALE GENOMIC DNA]</scope>
    <source>
        <strain evidence="8 9">YC6258</strain>
    </source>
</reference>
<dbReference type="InterPro" id="IPR017937">
    <property type="entry name" value="Thioredoxin_CS"/>
</dbReference>
<keyword evidence="2" id="KW-0813">Transport</keyword>
<dbReference type="CDD" id="cd02956">
    <property type="entry name" value="ybbN"/>
    <property type="match status" value="1"/>
</dbReference>
<dbReference type="InterPro" id="IPR005746">
    <property type="entry name" value="Thioredoxin"/>
</dbReference>
<name>A0A0C5VB98_9GAMM</name>
<evidence type="ECO:0000256" key="6">
    <source>
        <dbReference type="NCBIfam" id="TIGR01068"/>
    </source>
</evidence>
<dbReference type="InterPro" id="IPR013766">
    <property type="entry name" value="Thioredoxin_domain"/>
</dbReference>
<dbReference type="Gene3D" id="3.40.30.10">
    <property type="entry name" value="Glutaredoxin"/>
    <property type="match status" value="1"/>
</dbReference>
<dbReference type="PROSITE" id="PS00194">
    <property type="entry name" value="THIOREDOXIN_1"/>
    <property type="match status" value="1"/>
</dbReference>
<dbReference type="GO" id="GO:0005737">
    <property type="term" value="C:cytoplasm"/>
    <property type="evidence" value="ECO:0007669"/>
    <property type="project" value="TreeGrafter"/>
</dbReference>
<evidence type="ECO:0000256" key="5">
    <source>
        <dbReference type="ARBA" id="ARBA00023284"/>
    </source>
</evidence>
<gene>
    <name evidence="8" type="ORF">YC6258_04588</name>
</gene>
<dbReference type="PRINTS" id="PR00421">
    <property type="entry name" value="THIOREDOXIN"/>
</dbReference>